<dbReference type="AlphaFoldDB" id="A0A067N9S1"/>
<sequence>MLSMYHQGPMSIALYDLPPATRPICHDPLSNRPRHRSGPSLLWHAPLLRPIPPSFWQDIPSIASSHRYISPKGSALSLLTAYMVLSPSPLELVFFFVFRSSPVVCTSFIAFPFFTIFCSLFLPLFYFSTSLWLVRACAFPAIYSAFPHPQLSNVDFFFPRIARWVLHLAQHYDMNSMTFSHTHFHYLSPPPRSRSQHQTPIDDYLCIPILPRFLRVACTFYFVISPSFSIHFVSSVFHLLANGMKVMRRSNRSGFYMWIGSIECRMFSSHRDRPVPRSNCVSTGDRPMARLILTAADEIGVEPTRLEDERGWKLGGERTPSCPSLELNNLIESSSLGCPA</sequence>
<accession>A0A067N9S1</accession>
<keyword evidence="1" id="KW-0472">Membrane</keyword>
<feature type="transmembrane region" description="Helical" evidence="1">
    <location>
        <begin position="220"/>
        <end position="241"/>
    </location>
</feature>
<keyword evidence="3" id="KW-1185">Reference proteome</keyword>
<dbReference type="HOGENOM" id="CLU_816344_0_0_1"/>
<gene>
    <name evidence="2" type="ORF">BOTBODRAFT_319561</name>
</gene>
<reference evidence="3" key="1">
    <citation type="journal article" date="2014" name="Proc. Natl. Acad. Sci. U.S.A.">
        <title>Extensive sampling of basidiomycete genomes demonstrates inadequacy of the white-rot/brown-rot paradigm for wood decay fungi.</title>
        <authorList>
            <person name="Riley R."/>
            <person name="Salamov A.A."/>
            <person name="Brown D.W."/>
            <person name="Nagy L.G."/>
            <person name="Floudas D."/>
            <person name="Held B.W."/>
            <person name="Levasseur A."/>
            <person name="Lombard V."/>
            <person name="Morin E."/>
            <person name="Otillar R."/>
            <person name="Lindquist E.A."/>
            <person name="Sun H."/>
            <person name="LaButti K.M."/>
            <person name="Schmutz J."/>
            <person name="Jabbour D."/>
            <person name="Luo H."/>
            <person name="Baker S.E."/>
            <person name="Pisabarro A.G."/>
            <person name="Walton J.D."/>
            <person name="Blanchette R.A."/>
            <person name="Henrissat B."/>
            <person name="Martin F."/>
            <person name="Cullen D."/>
            <person name="Hibbett D.S."/>
            <person name="Grigoriev I.V."/>
        </authorList>
    </citation>
    <scope>NUCLEOTIDE SEQUENCE [LARGE SCALE GENOMIC DNA]</scope>
    <source>
        <strain evidence="3">FD-172 SS1</strain>
    </source>
</reference>
<dbReference type="Proteomes" id="UP000027195">
    <property type="component" value="Unassembled WGS sequence"/>
</dbReference>
<evidence type="ECO:0000256" key="1">
    <source>
        <dbReference type="SAM" id="Phobius"/>
    </source>
</evidence>
<keyword evidence="1" id="KW-0812">Transmembrane</keyword>
<proteinExistence type="predicted"/>
<dbReference type="EMBL" id="KL198017">
    <property type="protein sequence ID" value="KDQ20827.1"/>
    <property type="molecule type" value="Genomic_DNA"/>
</dbReference>
<feature type="transmembrane region" description="Helical" evidence="1">
    <location>
        <begin position="105"/>
        <end position="126"/>
    </location>
</feature>
<evidence type="ECO:0000313" key="3">
    <source>
        <dbReference type="Proteomes" id="UP000027195"/>
    </source>
</evidence>
<organism evidence="2 3">
    <name type="scientific">Botryobasidium botryosum (strain FD-172 SS1)</name>
    <dbReference type="NCBI Taxonomy" id="930990"/>
    <lineage>
        <taxon>Eukaryota</taxon>
        <taxon>Fungi</taxon>
        <taxon>Dikarya</taxon>
        <taxon>Basidiomycota</taxon>
        <taxon>Agaricomycotina</taxon>
        <taxon>Agaricomycetes</taxon>
        <taxon>Cantharellales</taxon>
        <taxon>Botryobasidiaceae</taxon>
        <taxon>Botryobasidium</taxon>
    </lineage>
</organism>
<feature type="transmembrane region" description="Helical" evidence="1">
    <location>
        <begin position="75"/>
        <end position="98"/>
    </location>
</feature>
<protein>
    <submittedName>
        <fullName evidence="2">Uncharacterized protein</fullName>
    </submittedName>
</protein>
<keyword evidence="1" id="KW-1133">Transmembrane helix</keyword>
<name>A0A067N9S1_BOTB1</name>
<evidence type="ECO:0000313" key="2">
    <source>
        <dbReference type="EMBL" id="KDQ20827.1"/>
    </source>
</evidence>
<dbReference type="InParanoid" id="A0A067N9S1"/>